<reference evidence="1" key="1">
    <citation type="submission" date="2019-11" db="EMBL/GenBank/DDBJ databases">
        <authorList>
            <person name="Liu Y."/>
            <person name="Hou J."/>
            <person name="Li T.-Q."/>
            <person name="Guan C.-H."/>
            <person name="Wu X."/>
            <person name="Wu H.-Z."/>
            <person name="Ling F."/>
            <person name="Zhang R."/>
            <person name="Shi X.-G."/>
            <person name="Ren J.-P."/>
            <person name="Chen E.-F."/>
            <person name="Sun J.-M."/>
        </authorList>
    </citation>
    <scope>NUCLEOTIDE SEQUENCE</scope>
    <source>
        <strain evidence="1">Adult_tree_wgs_1</strain>
        <tissue evidence="1">Leaves</tissue>
    </source>
</reference>
<evidence type="ECO:0000313" key="2">
    <source>
        <dbReference type="Proteomes" id="UP000626092"/>
    </source>
</evidence>
<organism evidence="1 2">
    <name type="scientific">Rhododendron simsii</name>
    <name type="common">Sims's rhododendron</name>
    <dbReference type="NCBI Taxonomy" id="118357"/>
    <lineage>
        <taxon>Eukaryota</taxon>
        <taxon>Viridiplantae</taxon>
        <taxon>Streptophyta</taxon>
        <taxon>Embryophyta</taxon>
        <taxon>Tracheophyta</taxon>
        <taxon>Spermatophyta</taxon>
        <taxon>Magnoliopsida</taxon>
        <taxon>eudicotyledons</taxon>
        <taxon>Gunneridae</taxon>
        <taxon>Pentapetalae</taxon>
        <taxon>asterids</taxon>
        <taxon>Ericales</taxon>
        <taxon>Ericaceae</taxon>
        <taxon>Ericoideae</taxon>
        <taxon>Rhodoreae</taxon>
        <taxon>Rhododendron</taxon>
    </lineage>
</organism>
<dbReference type="OrthoDB" id="998819at2759"/>
<accession>A0A834HEY5</accession>
<comment type="caution">
    <text evidence="1">The sequence shown here is derived from an EMBL/GenBank/DDBJ whole genome shotgun (WGS) entry which is preliminary data.</text>
</comment>
<sequence>MLREEMYVHQRSRVNWLRFGDKNTAFFHATLMQRRQRNQLCTIKDGRGIWLNEETEIRRHLGEFFSNLFEASGERDFTAALNFKIATPKPHGCQIQKVSRVIRQGMQGWDVNKLKGVISEEEVSAIRKIALPSNPRRDRLIWHYNSQGIPSEMPIDVDLVFRASKAQTEFELISTIQREVLEHSVAPPSANLAWRKPIPGSLKINCDVAIPLSSEKATAAMVVRNEVGELVDGSTATFPVSSVLQGELEAIKRACFMVEGLKKSLKVEWVKRSGNKIAYQVAAWASKGHLQPDWVSNPPVALLSLLYSDVINSEV</sequence>
<dbReference type="InterPro" id="IPR052929">
    <property type="entry name" value="RNase_H-like_EbsB-rel"/>
</dbReference>
<proteinExistence type="predicted"/>
<protein>
    <recommendedName>
        <fullName evidence="3">RNase H type-1 domain-containing protein</fullName>
    </recommendedName>
</protein>
<dbReference type="EMBL" id="WJXA01000001">
    <property type="protein sequence ID" value="KAF7153316.1"/>
    <property type="molecule type" value="Genomic_DNA"/>
</dbReference>
<name>A0A834HEY5_RHOSS</name>
<gene>
    <name evidence="1" type="ORF">RHSIM_Rhsim01G0039500</name>
</gene>
<dbReference type="Proteomes" id="UP000626092">
    <property type="component" value="Unassembled WGS sequence"/>
</dbReference>
<evidence type="ECO:0008006" key="3">
    <source>
        <dbReference type="Google" id="ProtNLM"/>
    </source>
</evidence>
<dbReference type="PANTHER" id="PTHR47074:SF21">
    <property type="entry name" value="RNASE H TYPE-1 DOMAIN-CONTAINING PROTEIN"/>
    <property type="match status" value="1"/>
</dbReference>
<keyword evidence="2" id="KW-1185">Reference proteome</keyword>
<evidence type="ECO:0000313" key="1">
    <source>
        <dbReference type="EMBL" id="KAF7153316.1"/>
    </source>
</evidence>
<dbReference type="AlphaFoldDB" id="A0A834HEY5"/>
<dbReference type="PANTHER" id="PTHR47074">
    <property type="entry name" value="BNAC02G40300D PROTEIN"/>
    <property type="match status" value="1"/>
</dbReference>